<comment type="caution">
    <text evidence="7">The sequence shown here is derived from an EMBL/GenBank/DDBJ whole genome shotgun (WGS) entry which is preliminary data.</text>
</comment>
<dbReference type="Gene3D" id="3.40.462.20">
    <property type="match status" value="1"/>
</dbReference>
<evidence type="ECO:0000256" key="1">
    <source>
        <dbReference type="ARBA" id="ARBA00001974"/>
    </source>
</evidence>
<proteinExistence type="inferred from homology"/>
<dbReference type="Pfam" id="PF01565">
    <property type="entry name" value="FAD_binding_4"/>
    <property type="match status" value="1"/>
</dbReference>
<protein>
    <submittedName>
        <fullName evidence="7">FAD-binding oxidoreductase</fullName>
    </submittedName>
</protein>
<dbReference type="InterPro" id="IPR050416">
    <property type="entry name" value="FAD-linked_Oxidoreductase"/>
</dbReference>
<dbReference type="PROSITE" id="PS51387">
    <property type="entry name" value="FAD_PCMH"/>
    <property type="match status" value="1"/>
</dbReference>
<organism evidence="7 8">
    <name type="scientific">Pseudonocardia lutea</name>
    <dbReference type="NCBI Taxonomy" id="2172015"/>
    <lineage>
        <taxon>Bacteria</taxon>
        <taxon>Bacillati</taxon>
        <taxon>Actinomycetota</taxon>
        <taxon>Actinomycetes</taxon>
        <taxon>Pseudonocardiales</taxon>
        <taxon>Pseudonocardiaceae</taxon>
        <taxon>Pseudonocardia</taxon>
    </lineage>
</organism>
<evidence type="ECO:0000256" key="5">
    <source>
        <dbReference type="ARBA" id="ARBA00023002"/>
    </source>
</evidence>
<dbReference type="SUPFAM" id="SSF56176">
    <property type="entry name" value="FAD-binding/transporter-associated domain-like"/>
    <property type="match status" value="1"/>
</dbReference>
<sequence>MTTIADLREQVRGPVVEPGEDGYDELRAVHNGMHDRRPAFVVRATAAADVVAVVDHVREAGLDLAVRGGGHSGPGFGTCDGGVVLDLGLINNVFVDRTRKTARVGGGATWGDFNHATHAYGLATTGGVISTTGVSGLTLGGGIGYLARGCGLSCDNLVGAEVVTADGRLLTASEHENEDLFWALRGGSGNFGVVTSLEFTLHDVGTIYGGPLLYEVADAPAVMRAYDDYIREAPEQLGAYFGWQIAPPLPFIPEDRHGDLFCVMVTCWSGRAEQGEQAIKPFRDVAEVKAELVGPMPYPALNSAFDGLFPKGIRQYWKASYVRDLPDEAIAVHAELGLRVPTVSSTMHLYPLNGAVSRVGPEETAFGHRDAQYAMVILAAWPDPADDEVNSRWPREYHDAIQPYTGTRGGYVNFTSADDAERAPENYGRTYDRLRAIKATYDPDNLFHLNQNIAPAR</sequence>
<reference evidence="8" key="1">
    <citation type="journal article" date="2019" name="Int. J. Syst. Evol. Microbiol.">
        <title>The Global Catalogue of Microorganisms (GCM) 10K type strain sequencing project: providing services to taxonomists for standard genome sequencing and annotation.</title>
        <authorList>
            <consortium name="The Broad Institute Genomics Platform"/>
            <consortium name="The Broad Institute Genome Sequencing Center for Infectious Disease"/>
            <person name="Wu L."/>
            <person name="Ma J."/>
        </authorList>
    </citation>
    <scope>NUCLEOTIDE SEQUENCE [LARGE SCALE GENOMIC DNA]</scope>
    <source>
        <strain evidence="8">CGMCC 4.7397</strain>
    </source>
</reference>
<dbReference type="PANTHER" id="PTHR42973">
    <property type="entry name" value="BINDING OXIDOREDUCTASE, PUTATIVE (AFU_ORTHOLOGUE AFUA_1G17690)-RELATED"/>
    <property type="match status" value="1"/>
</dbReference>
<evidence type="ECO:0000313" key="8">
    <source>
        <dbReference type="Proteomes" id="UP001596119"/>
    </source>
</evidence>
<evidence type="ECO:0000256" key="2">
    <source>
        <dbReference type="ARBA" id="ARBA00005466"/>
    </source>
</evidence>
<dbReference type="InterPro" id="IPR006094">
    <property type="entry name" value="Oxid_FAD_bind_N"/>
</dbReference>
<dbReference type="EMBL" id="JBHSQK010000011">
    <property type="protein sequence ID" value="MFC5948012.1"/>
    <property type="molecule type" value="Genomic_DNA"/>
</dbReference>
<dbReference type="Pfam" id="PF08031">
    <property type="entry name" value="BBE"/>
    <property type="match status" value="1"/>
</dbReference>
<dbReference type="InterPro" id="IPR012951">
    <property type="entry name" value="BBE"/>
</dbReference>
<dbReference type="InterPro" id="IPR036318">
    <property type="entry name" value="FAD-bd_PCMH-like_sf"/>
</dbReference>
<keyword evidence="8" id="KW-1185">Reference proteome</keyword>
<dbReference type="Gene3D" id="3.30.465.10">
    <property type="match status" value="1"/>
</dbReference>
<comment type="cofactor">
    <cofactor evidence="1">
        <name>FAD</name>
        <dbReference type="ChEBI" id="CHEBI:57692"/>
    </cofactor>
</comment>
<keyword evidence="5" id="KW-0560">Oxidoreductase</keyword>
<dbReference type="InterPro" id="IPR016169">
    <property type="entry name" value="FAD-bd_PCMH_sub2"/>
</dbReference>
<comment type="similarity">
    <text evidence="2">Belongs to the oxygen-dependent FAD-linked oxidoreductase family.</text>
</comment>
<keyword evidence="4" id="KW-0274">FAD</keyword>
<dbReference type="RefSeq" id="WP_379565070.1">
    <property type="nucleotide sequence ID" value="NZ_JBHSQK010000011.1"/>
</dbReference>
<keyword evidence="3" id="KW-0285">Flavoprotein</keyword>
<dbReference type="InterPro" id="IPR006093">
    <property type="entry name" value="Oxy_OxRdtase_FAD_BS"/>
</dbReference>
<dbReference type="PROSITE" id="PS00862">
    <property type="entry name" value="OX2_COVAL_FAD"/>
    <property type="match status" value="1"/>
</dbReference>
<feature type="domain" description="FAD-binding PCMH-type" evidence="6">
    <location>
        <begin position="33"/>
        <end position="204"/>
    </location>
</feature>
<dbReference type="Proteomes" id="UP001596119">
    <property type="component" value="Unassembled WGS sequence"/>
</dbReference>
<evidence type="ECO:0000313" key="7">
    <source>
        <dbReference type="EMBL" id="MFC5948012.1"/>
    </source>
</evidence>
<accession>A0ABW1I2T6</accession>
<dbReference type="Gene3D" id="3.30.43.10">
    <property type="entry name" value="Uridine Diphospho-n-acetylenolpyruvylglucosamine Reductase, domain 2"/>
    <property type="match status" value="1"/>
</dbReference>
<evidence type="ECO:0000256" key="4">
    <source>
        <dbReference type="ARBA" id="ARBA00022827"/>
    </source>
</evidence>
<name>A0ABW1I2T6_9PSEU</name>
<evidence type="ECO:0000256" key="3">
    <source>
        <dbReference type="ARBA" id="ARBA00022630"/>
    </source>
</evidence>
<dbReference type="PANTHER" id="PTHR42973:SF39">
    <property type="entry name" value="FAD-BINDING PCMH-TYPE DOMAIN-CONTAINING PROTEIN"/>
    <property type="match status" value="1"/>
</dbReference>
<gene>
    <name evidence="7" type="ORF">ACFQH9_06970</name>
</gene>
<dbReference type="InterPro" id="IPR016166">
    <property type="entry name" value="FAD-bd_PCMH"/>
</dbReference>
<dbReference type="InterPro" id="IPR016167">
    <property type="entry name" value="FAD-bd_PCMH_sub1"/>
</dbReference>
<evidence type="ECO:0000259" key="6">
    <source>
        <dbReference type="PROSITE" id="PS51387"/>
    </source>
</evidence>